<dbReference type="Proteomes" id="UP001219518">
    <property type="component" value="Unassembled WGS sequence"/>
</dbReference>
<feature type="compositionally biased region" description="Basic and acidic residues" evidence="1">
    <location>
        <begin position="127"/>
        <end position="155"/>
    </location>
</feature>
<feature type="compositionally biased region" description="Acidic residues" evidence="1">
    <location>
        <begin position="92"/>
        <end position="110"/>
    </location>
</feature>
<dbReference type="AlphaFoldDB" id="A0AAE1LKB2"/>
<sequence>MLSRAYAIFPSKEYLSEAFVTAVNLHHKEVLGHEGVQGCELVHTLPTQAPSLLSQEHGKGENVEAREVVVEVGSSALHAGNDVLDGGVGAGDEPDDGENGEQTVLDEEPLEGGARGVVPEGAELDEGGQHDAHHGQREGAHQRDEGPQVGDGHGEQNCRVVERDAAHGLRAVLDVAEEAHKDVEQDDGHHAAVEHARHAERHSLIAVAFSNRPSGKTFRLRGLVQGRGEVAAIPKRRRIREGGSPGLVPEGLALPDMTTLCMNGALRP</sequence>
<name>A0AAE1LKB2_9NEOP</name>
<dbReference type="EMBL" id="JAHWGI010001145">
    <property type="protein sequence ID" value="KAK3923361.1"/>
    <property type="molecule type" value="Genomic_DNA"/>
</dbReference>
<gene>
    <name evidence="2" type="ORF">KUF71_001772</name>
</gene>
<comment type="caution">
    <text evidence="2">The sequence shown here is derived from an EMBL/GenBank/DDBJ whole genome shotgun (WGS) entry which is preliminary data.</text>
</comment>
<accession>A0AAE1LKB2</accession>
<keyword evidence="3" id="KW-1185">Reference proteome</keyword>
<evidence type="ECO:0000313" key="3">
    <source>
        <dbReference type="Proteomes" id="UP001219518"/>
    </source>
</evidence>
<evidence type="ECO:0000256" key="1">
    <source>
        <dbReference type="SAM" id="MobiDB-lite"/>
    </source>
</evidence>
<feature type="region of interest" description="Disordered" evidence="1">
    <location>
        <begin position="79"/>
        <end position="155"/>
    </location>
</feature>
<keyword evidence="2" id="KW-0346">Stress response</keyword>
<organism evidence="2 3">
    <name type="scientific">Frankliniella fusca</name>
    <dbReference type="NCBI Taxonomy" id="407009"/>
    <lineage>
        <taxon>Eukaryota</taxon>
        <taxon>Metazoa</taxon>
        <taxon>Ecdysozoa</taxon>
        <taxon>Arthropoda</taxon>
        <taxon>Hexapoda</taxon>
        <taxon>Insecta</taxon>
        <taxon>Pterygota</taxon>
        <taxon>Neoptera</taxon>
        <taxon>Paraneoptera</taxon>
        <taxon>Thysanoptera</taxon>
        <taxon>Terebrantia</taxon>
        <taxon>Thripoidea</taxon>
        <taxon>Thripidae</taxon>
        <taxon>Frankliniella</taxon>
    </lineage>
</organism>
<evidence type="ECO:0000313" key="2">
    <source>
        <dbReference type="EMBL" id="KAK3923361.1"/>
    </source>
</evidence>
<proteinExistence type="predicted"/>
<reference evidence="2" key="2">
    <citation type="journal article" date="2023" name="BMC Genomics">
        <title>Pest status, molecular evolution, and epigenetic factors derived from the genome assembly of Frankliniella fusca, a thysanopteran phytovirus vector.</title>
        <authorList>
            <person name="Catto M.A."/>
            <person name="Labadie P.E."/>
            <person name="Jacobson A.L."/>
            <person name="Kennedy G.G."/>
            <person name="Srinivasan R."/>
            <person name="Hunt B.G."/>
        </authorList>
    </citation>
    <scope>NUCLEOTIDE SEQUENCE</scope>
    <source>
        <strain evidence="2">PL_HMW_Pooled</strain>
    </source>
</reference>
<reference evidence="2" key="1">
    <citation type="submission" date="2021-07" db="EMBL/GenBank/DDBJ databases">
        <authorList>
            <person name="Catto M.A."/>
            <person name="Jacobson A."/>
            <person name="Kennedy G."/>
            <person name="Labadie P."/>
            <person name="Hunt B.G."/>
            <person name="Srinivasan R."/>
        </authorList>
    </citation>
    <scope>NUCLEOTIDE SEQUENCE</scope>
    <source>
        <strain evidence="2">PL_HMW_Pooled</strain>
        <tissue evidence="2">Head</tissue>
    </source>
</reference>
<protein>
    <submittedName>
        <fullName evidence="2">97 kDa heat shock protein</fullName>
    </submittedName>
</protein>